<dbReference type="InterPro" id="IPR050490">
    <property type="entry name" value="Bact_solute-bd_prot1"/>
</dbReference>
<feature type="chain" id="PRO_5032398180" description="Probable sugar-binding periplasmic protein" evidence="9">
    <location>
        <begin position="31"/>
        <end position="424"/>
    </location>
</feature>
<dbReference type="RefSeq" id="WP_181061623.1">
    <property type="nucleotide sequence ID" value="NZ_JACDTY010000026.1"/>
</dbReference>
<feature type="signal peptide" evidence="9">
    <location>
        <begin position="1"/>
        <end position="30"/>
    </location>
</feature>
<dbReference type="PANTHER" id="PTHR43649:SF28">
    <property type="entry name" value="BINDING PROTEIN COMPONENT OF ABC SUGAR TRANSPORTER-RELATED"/>
    <property type="match status" value="1"/>
</dbReference>
<comment type="caution">
    <text evidence="10">The sequence shown here is derived from an EMBL/GenBank/DDBJ whole genome shotgun (WGS) entry which is preliminary data.</text>
</comment>
<evidence type="ECO:0000256" key="6">
    <source>
        <dbReference type="ARBA" id="ARBA00022764"/>
    </source>
</evidence>
<dbReference type="Gene3D" id="3.40.190.10">
    <property type="entry name" value="Periplasmic binding protein-like II"/>
    <property type="match status" value="2"/>
</dbReference>
<proteinExistence type="inferred from homology"/>
<keyword evidence="5 9" id="KW-0732">Signal</keyword>
<dbReference type="Pfam" id="PF01547">
    <property type="entry name" value="SBP_bac_1"/>
    <property type="match status" value="1"/>
</dbReference>
<dbReference type="AlphaFoldDB" id="A0A838BFM9"/>
<evidence type="ECO:0000313" key="11">
    <source>
        <dbReference type="Proteomes" id="UP000558284"/>
    </source>
</evidence>
<name>A0A838BFM9_9HYPH</name>
<dbReference type="InterPro" id="IPR006059">
    <property type="entry name" value="SBP"/>
</dbReference>
<organism evidence="10 11">
    <name type="scientific">Mesorhizobium neociceri</name>
    <dbReference type="NCBI Taxonomy" id="1307853"/>
    <lineage>
        <taxon>Bacteria</taxon>
        <taxon>Pseudomonadati</taxon>
        <taxon>Pseudomonadota</taxon>
        <taxon>Alphaproteobacteria</taxon>
        <taxon>Hyphomicrobiales</taxon>
        <taxon>Phyllobacteriaceae</taxon>
        <taxon>Mesorhizobium</taxon>
    </lineage>
</organism>
<dbReference type="SUPFAM" id="SSF53850">
    <property type="entry name" value="Periplasmic binding protein-like II"/>
    <property type="match status" value="1"/>
</dbReference>
<comment type="function">
    <text evidence="7">Part of a binding-protein-dependent transport system for a sugar.</text>
</comment>
<protein>
    <recommendedName>
        <fullName evidence="8">Probable sugar-binding periplasmic protein</fullName>
    </recommendedName>
</protein>
<gene>
    <name evidence="10" type="ORF">H0241_31290</name>
</gene>
<dbReference type="PANTHER" id="PTHR43649">
    <property type="entry name" value="ARABINOSE-BINDING PROTEIN-RELATED"/>
    <property type="match status" value="1"/>
</dbReference>
<evidence type="ECO:0000256" key="2">
    <source>
        <dbReference type="ARBA" id="ARBA00008520"/>
    </source>
</evidence>
<dbReference type="Proteomes" id="UP000558284">
    <property type="component" value="Unassembled WGS sequence"/>
</dbReference>
<dbReference type="GO" id="GO:0042597">
    <property type="term" value="C:periplasmic space"/>
    <property type="evidence" value="ECO:0007669"/>
    <property type="project" value="UniProtKB-SubCell"/>
</dbReference>
<evidence type="ECO:0000256" key="9">
    <source>
        <dbReference type="SAM" id="SignalP"/>
    </source>
</evidence>
<evidence type="ECO:0000256" key="4">
    <source>
        <dbReference type="ARBA" id="ARBA00022597"/>
    </source>
</evidence>
<evidence type="ECO:0000256" key="5">
    <source>
        <dbReference type="ARBA" id="ARBA00022729"/>
    </source>
</evidence>
<comment type="similarity">
    <text evidence="2">Belongs to the bacterial solute-binding protein 1 family.</text>
</comment>
<reference evidence="10 11" key="1">
    <citation type="submission" date="2020-07" db="EMBL/GenBank/DDBJ databases">
        <title>Definition of the novel symbiovar canariense within Mesorhizobium novociceri, a new species of genus Mesorhizobium nodulating Cicer canariense in the Caldera de Taburiente National Park (La Palma, Canary Islands).</title>
        <authorList>
            <person name="Leon-Barrios M."/>
            <person name="Perez-Yepez J."/>
            <person name="Flores-Felix J.D."/>
            <person name="Ramirez-Baena M.H."/>
            <person name="Pulido-Suarez L."/>
            <person name="Igual J.M."/>
            <person name="Velazquez E."/>
            <person name="Peix A."/>
        </authorList>
    </citation>
    <scope>NUCLEOTIDE SEQUENCE [LARGE SCALE GENOMIC DNA]</scope>
    <source>
        <strain evidence="10 11">CCANP35</strain>
    </source>
</reference>
<keyword evidence="3" id="KW-0813">Transport</keyword>
<keyword evidence="11" id="KW-1185">Reference proteome</keyword>
<evidence type="ECO:0000313" key="10">
    <source>
        <dbReference type="EMBL" id="MBA1144691.1"/>
    </source>
</evidence>
<keyword evidence="6" id="KW-0574">Periplasm</keyword>
<evidence type="ECO:0000256" key="8">
    <source>
        <dbReference type="ARBA" id="ARBA00049753"/>
    </source>
</evidence>
<sequence length="424" mass="45900">MKSMSINGKMMRGLVVASVFALGSVNAAFADGKVEVMHWWTSGGEANALSVLKDALKSDGIAWEDSAIAGGSGTNALQVLQARVASGNPPAAMQMHGQQIRSYSEEGLLGDLSEVAKAQNWDAVMAPELQAFAKYNGVYVGVPFNEHRHNWMWTSKKIIDRYGGKVPATWDDWFALADKMKADGVQPLAHGGQPWQEFMLWEDILISVGGPEFHKKALEKLDAESLEGDSMVKTFDMFRKVLGYADTNAANRDWNLATAMVIEDQAAFQFMGDWAKGEFSVAGKKANVDYVCSPAPGTEGTYVFLADFWGFFPVKDEAAKKAQSEMARLTMDPKVQTEFNIRKGSIPARIDIDPKAFDECGQAAIADRAAAAEKGNVLPSLAQNHAQSREVRGVFEDVITSFANNPAMTSAAAVAQLKSGLAGL</sequence>
<evidence type="ECO:0000256" key="3">
    <source>
        <dbReference type="ARBA" id="ARBA00022448"/>
    </source>
</evidence>
<dbReference type="EMBL" id="JACDTY010000026">
    <property type="protein sequence ID" value="MBA1144691.1"/>
    <property type="molecule type" value="Genomic_DNA"/>
</dbReference>
<evidence type="ECO:0000256" key="1">
    <source>
        <dbReference type="ARBA" id="ARBA00004418"/>
    </source>
</evidence>
<accession>A0A838BFM9</accession>
<keyword evidence="4" id="KW-0762">Sugar transport</keyword>
<evidence type="ECO:0000256" key="7">
    <source>
        <dbReference type="ARBA" id="ARBA00049629"/>
    </source>
</evidence>
<comment type="subcellular location">
    <subcellularLocation>
        <location evidence="1">Periplasm</location>
    </subcellularLocation>
</comment>